<dbReference type="SUPFAM" id="SSF52540">
    <property type="entry name" value="P-loop containing nucleoside triphosphate hydrolases"/>
    <property type="match status" value="1"/>
</dbReference>
<accession>A0AA95JZ90</accession>
<dbReference type="Proteomes" id="UP001177597">
    <property type="component" value="Plasmid paIh5"/>
</dbReference>
<dbReference type="EMBL" id="CP123495">
    <property type="protein sequence ID" value="WGL94049.1"/>
    <property type="molecule type" value="Genomic_DNA"/>
</dbReference>
<dbReference type="InterPro" id="IPR002586">
    <property type="entry name" value="CobQ/CobB/MinD/ParA_Nub-bd_dom"/>
</dbReference>
<geneLocation type="plasmid" evidence="2 3">
    <name>paIh5</name>
</geneLocation>
<protein>
    <submittedName>
        <fullName evidence="2">Conjugal transfer protein TraL</fullName>
    </submittedName>
</protein>
<keyword evidence="2" id="KW-0614">Plasmid</keyword>
<dbReference type="AlphaFoldDB" id="A0AA95JZ90"/>
<name>A0AA95JZ90_9GAMM</name>
<feature type="domain" description="CobQ/CobB/MinD/ParA nucleotide binding" evidence="1">
    <location>
        <begin position="8"/>
        <end position="135"/>
    </location>
</feature>
<dbReference type="RefSeq" id="WP_280628461.1">
    <property type="nucleotide sequence ID" value="NZ_CP123495.1"/>
</dbReference>
<sequence length="248" mass="27723">MNNTAHLILQGKGGVGKSLVSSILAQYFIERNFTPICGDTDPVNTTFYQIKGLDVALVPITEGGTVVQRLFDPLFESIINAKHPVVIDNGASTFLPMLKFLKSNLILETLEQFGKQTFIHSIITGGQAKDDTANGLIALLDMIKESGTNTKIIVWKNEFWGTPLFEGKQLEEMPWIKKNSDIIKGVVSIIDRNSDAFSTDIKIMTENHMTYNEVKESDKFGLIAKSRIFRVFNDVYTELDTVLSEELK</sequence>
<evidence type="ECO:0000259" key="1">
    <source>
        <dbReference type="Pfam" id="PF01656"/>
    </source>
</evidence>
<dbReference type="Pfam" id="PF01656">
    <property type="entry name" value="CbiA"/>
    <property type="match status" value="1"/>
</dbReference>
<evidence type="ECO:0000313" key="3">
    <source>
        <dbReference type="Proteomes" id="UP001177597"/>
    </source>
</evidence>
<evidence type="ECO:0000313" key="2">
    <source>
        <dbReference type="EMBL" id="WGL94049.1"/>
    </source>
</evidence>
<organism evidence="2 3">
    <name type="scientific">Arsenophonus nasoniae</name>
    <name type="common">son-killer infecting Nasonia vitripennis</name>
    <dbReference type="NCBI Taxonomy" id="638"/>
    <lineage>
        <taxon>Bacteria</taxon>
        <taxon>Pseudomonadati</taxon>
        <taxon>Pseudomonadota</taxon>
        <taxon>Gammaproteobacteria</taxon>
        <taxon>Enterobacterales</taxon>
        <taxon>Morganellaceae</taxon>
        <taxon>Arsenophonus</taxon>
    </lineage>
</organism>
<proteinExistence type="predicted"/>
<dbReference type="InterPro" id="IPR027417">
    <property type="entry name" value="P-loop_NTPase"/>
</dbReference>
<gene>
    <name evidence="2" type="ORF">QE207_01535</name>
</gene>
<reference evidence="2" key="1">
    <citation type="submission" date="2023-04" db="EMBL/GenBank/DDBJ databases">
        <title>Genome dynamics across the evolutionary transition to endosymbiosis.</title>
        <authorList>
            <person name="Siozios S."/>
            <person name="Nadal-Jimenez P."/>
            <person name="Azagi T."/>
            <person name="Sprong H."/>
            <person name="Frost C.L."/>
            <person name="Parratt S.R."/>
            <person name="Taylor G."/>
            <person name="Brettell L."/>
            <person name="Lew K.C."/>
            <person name="Croft L."/>
            <person name="King K.C."/>
            <person name="Brockhurst M.A."/>
            <person name="Hypsa V."/>
            <person name="Novakova E."/>
            <person name="Darby A.C."/>
            <person name="Hurst G.D.D."/>
        </authorList>
    </citation>
    <scope>NUCLEOTIDE SEQUENCE</scope>
    <source>
        <strain evidence="2">AIh</strain>
        <plasmid evidence="2">paIh5</plasmid>
    </source>
</reference>